<keyword evidence="7 8" id="KW-0472">Membrane</keyword>
<dbReference type="EC" id="2.4.1.-" evidence="8"/>
<evidence type="ECO:0000313" key="10">
    <source>
        <dbReference type="EMBL" id="ERN17332.1"/>
    </source>
</evidence>
<dbReference type="HOGENOM" id="CLU_022400_2_0_1"/>
<evidence type="ECO:0000256" key="8">
    <source>
        <dbReference type="RuleBase" id="RU366017"/>
    </source>
</evidence>
<reference evidence="11" key="1">
    <citation type="journal article" date="2013" name="Science">
        <title>The Amborella genome and the evolution of flowering plants.</title>
        <authorList>
            <consortium name="Amborella Genome Project"/>
        </authorList>
    </citation>
    <scope>NUCLEOTIDE SEQUENCE [LARGE SCALE GENOMIC DNA]</scope>
</reference>
<feature type="region of interest" description="Disordered" evidence="9">
    <location>
        <begin position="77"/>
        <end position="100"/>
    </location>
</feature>
<dbReference type="Proteomes" id="UP000017836">
    <property type="component" value="Unassembled WGS sequence"/>
</dbReference>
<keyword evidence="3 8" id="KW-0328">Glycosyltransferase</keyword>
<evidence type="ECO:0000256" key="4">
    <source>
        <dbReference type="ARBA" id="ARBA00022679"/>
    </source>
</evidence>
<gene>
    <name evidence="10" type="ORF">AMTR_s00037p00116470</name>
</gene>
<keyword evidence="11" id="KW-1185">Reference proteome</keyword>
<evidence type="ECO:0000256" key="7">
    <source>
        <dbReference type="ARBA" id="ARBA00023136"/>
    </source>
</evidence>
<comment type="subcellular location">
    <subcellularLocation>
        <location evidence="1">Membrane</location>
        <topology evidence="1">Single-pass membrane protein</topology>
    </subcellularLocation>
</comment>
<dbReference type="GO" id="GO:0016020">
    <property type="term" value="C:membrane"/>
    <property type="evidence" value="ECO:0007669"/>
    <property type="project" value="UniProtKB-SubCell"/>
</dbReference>
<dbReference type="PANTHER" id="PTHR21461">
    <property type="entry name" value="GLYCOSYLTRANSFERASE FAMILY 92 PROTEIN"/>
    <property type="match status" value="1"/>
</dbReference>
<keyword evidence="4 8" id="KW-0808">Transferase</keyword>
<dbReference type="Gramene" id="ERN17332">
    <property type="protein sequence ID" value="ERN17332"/>
    <property type="gene ID" value="AMTR_s00037p00116470"/>
</dbReference>
<dbReference type="EMBL" id="KI392350">
    <property type="protein sequence ID" value="ERN17332.1"/>
    <property type="molecule type" value="Genomic_DNA"/>
</dbReference>
<dbReference type="GO" id="GO:0016757">
    <property type="term" value="F:glycosyltransferase activity"/>
    <property type="evidence" value="ECO:0000318"/>
    <property type="project" value="GO_Central"/>
</dbReference>
<dbReference type="InterPro" id="IPR008166">
    <property type="entry name" value="Glyco_transf_92"/>
</dbReference>
<proteinExistence type="inferred from homology"/>
<feature type="compositionally biased region" description="Pro residues" evidence="9">
    <location>
        <begin position="84"/>
        <end position="96"/>
    </location>
</feature>
<keyword evidence="6 8" id="KW-1133">Transmembrane helix</keyword>
<dbReference type="AlphaFoldDB" id="U5D7D6"/>
<name>U5D7D6_AMBTC</name>
<dbReference type="OMA" id="EQVSMSN"/>
<organism evidence="10 11">
    <name type="scientific">Amborella trichopoda</name>
    <dbReference type="NCBI Taxonomy" id="13333"/>
    <lineage>
        <taxon>Eukaryota</taxon>
        <taxon>Viridiplantae</taxon>
        <taxon>Streptophyta</taxon>
        <taxon>Embryophyta</taxon>
        <taxon>Tracheophyta</taxon>
        <taxon>Spermatophyta</taxon>
        <taxon>Magnoliopsida</taxon>
        <taxon>Amborellales</taxon>
        <taxon>Amborellaceae</taxon>
        <taxon>Amborella</taxon>
    </lineage>
</organism>
<protein>
    <recommendedName>
        <fullName evidence="8">Glycosyltransferase family 92 protein</fullName>
        <ecNumber evidence="8">2.4.1.-</ecNumber>
    </recommendedName>
</protein>
<dbReference type="SUPFAM" id="SSF101447">
    <property type="entry name" value="Formin homology 2 domain (FH2 domain)"/>
    <property type="match status" value="1"/>
</dbReference>
<evidence type="ECO:0000256" key="3">
    <source>
        <dbReference type="ARBA" id="ARBA00022676"/>
    </source>
</evidence>
<dbReference type="GO" id="GO:0005737">
    <property type="term" value="C:cytoplasm"/>
    <property type="evidence" value="ECO:0000318"/>
    <property type="project" value="GO_Central"/>
</dbReference>
<evidence type="ECO:0000313" key="11">
    <source>
        <dbReference type="Proteomes" id="UP000017836"/>
    </source>
</evidence>
<dbReference type="PANTHER" id="PTHR21461:SF12">
    <property type="entry name" value="GALACTAN BETA-1,4-GALACTOSYLTRANSFERASE GALS2"/>
    <property type="match status" value="1"/>
</dbReference>
<evidence type="ECO:0000256" key="5">
    <source>
        <dbReference type="ARBA" id="ARBA00022692"/>
    </source>
</evidence>
<dbReference type="STRING" id="13333.U5D7D6"/>
<dbReference type="Pfam" id="PF01697">
    <property type="entry name" value="Glyco_transf_92"/>
    <property type="match status" value="1"/>
</dbReference>
<feature type="transmembrane region" description="Helical" evidence="8">
    <location>
        <begin position="12"/>
        <end position="32"/>
    </location>
</feature>
<evidence type="ECO:0000256" key="2">
    <source>
        <dbReference type="ARBA" id="ARBA00007647"/>
    </source>
</evidence>
<evidence type="ECO:0000256" key="1">
    <source>
        <dbReference type="ARBA" id="ARBA00004167"/>
    </source>
</evidence>
<sequence>MVVGVVWNCAELKFVLTGLLLLGSFFTLLQFLPPRATTISPTEFRSCLSRIFQNQSSSSPSPSLATQKLSSSSPSLATQKLSLPAPPPPPPPPPPLELEEASTAGPVLKQIFRPYGAAAYLFIQMSSYRGGLNTFAVTGLASKPLHVFGKPTFQCIWIPSASGNKTLNASSSSITVNATKFLPDWGYGRVYTVVVLNCTFPTNVGDDRSGGRLLLRAFHGSHEDRQPEEFVALTERPGSLNASVFTSPPSLDYVYCGSPLYGDLSPQRVREWLAYHVKLFGPRSRIIIYNAGGVHPDVFRVLEPWIEAGYVTVHDITEQEKFDGYYHNQFLVVNDCLHRYRFMSRWIFFFDVDEYIYVPPGNTLPSLLSSLSNYTQFTIEQMPMSNKLCLLQDYRRAPREWGIEKLVFRNVKRGIRRDRKYAIQARNAFATGVHMSENVVGKAQHKTEGRIKYFHYHGTISTRREPCRKFVNASELIFESSPFVLDTTMRALAPSIKKFELKTIGERLRSTRQ</sequence>
<accession>U5D7D6</accession>
<dbReference type="eggNOG" id="KOG4735">
    <property type="taxonomic scope" value="Eukaryota"/>
</dbReference>
<keyword evidence="5 8" id="KW-0812">Transmembrane</keyword>
<comment type="similarity">
    <text evidence="2 8">Belongs to the glycosyltransferase 92 family.</text>
</comment>
<evidence type="ECO:0000256" key="6">
    <source>
        <dbReference type="ARBA" id="ARBA00022989"/>
    </source>
</evidence>
<evidence type="ECO:0000256" key="9">
    <source>
        <dbReference type="SAM" id="MobiDB-lite"/>
    </source>
</evidence>